<feature type="compositionally biased region" description="Polar residues" evidence="3">
    <location>
        <begin position="169"/>
        <end position="180"/>
    </location>
</feature>
<dbReference type="SUPFAM" id="SSF68906">
    <property type="entry name" value="SAP domain"/>
    <property type="match status" value="1"/>
</dbReference>
<feature type="compositionally biased region" description="Basic and acidic residues" evidence="3">
    <location>
        <begin position="566"/>
        <end position="577"/>
    </location>
</feature>
<dbReference type="Gene3D" id="1.10.720.30">
    <property type="entry name" value="SAP domain"/>
    <property type="match status" value="1"/>
</dbReference>
<dbReference type="SUPFAM" id="SSF49899">
    <property type="entry name" value="Concanavalin A-like lectins/glucanases"/>
    <property type="match status" value="1"/>
</dbReference>
<feature type="compositionally biased region" description="Basic and acidic residues" evidence="3">
    <location>
        <begin position="183"/>
        <end position="195"/>
    </location>
</feature>
<feature type="region of interest" description="Disordered" evidence="3">
    <location>
        <begin position="553"/>
        <end position="596"/>
    </location>
</feature>
<dbReference type="InterPro" id="IPR036361">
    <property type="entry name" value="SAP_dom_sf"/>
</dbReference>
<dbReference type="InterPro" id="IPR043136">
    <property type="entry name" value="B30.2/SPRY_sf"/>
</dbReference>
<dbReference type="Proteomes" id="UP001249851">
    <property type="component" value="Unassembled WGS sequence"/>
</dbReference>
<feature type="compositionally biased region" description="Low complexity" evidence="3">
    <location>
        <begin position="662"/>
        <end position="767"/>
    </location>
</feature>
<feature type="region of interest" description="Disordered" evidence="3">
    <location>
        <begin position="50"/>
        <end position="219"/>
    </location>
</feature>
<dbReference type="InterPro" id="IPR003877">
    <property type="entry name" value="SPRY_dom"/>
</dbReference>
<feature type="compositionally biased region" description="Basic and acidic residues" evidence="3">
    <location>
        <begin position="80"/>
        <end position="90"/>
    </location>
</feature>
<dbReference type="SMART" id="SM00513">
    <property type="entry name" value="SAP"/>
    <property type="match status" value="1"/>
</dbReference>
<feature type="compositionally biased region" description="Basic and acidic residues" evidence="3">
    <location>
        <begin position="148"/>
        <end position="164"/>
    </location>
</feature>
<feature type="domain" description="SAP" evidence="4">
    <location>
        <begin position="9"/>
        <end position="43"/>
    </location>
</feature>
<accession>A0AAD9Q0W9</accession>
<dbReference type="Pfam" id="PF00622">
    <property type="entry name" value="SPRY"/>
    <property type="match status" value="1"/>
</dbReference>
<feature type="compositionally biased region" description="Low complexity" evidence="3">
    <location>
        <begin position="50"/>
        <end position="63"/>
    </location>
</feature>
<dbReference type="GO" id="GO:0005634">
    <property type="term" value="C:nucleus"/>
    <property type="evidence" value="ECO:0007669"/>
    <property type="project" value="UniProtKB-SubCell"/>
</dbReference>
<dbReference type="Gene3D" id="2.60.120.920">
    <property type="match status" value="1"/>
</dbReference>
<evidence type="ECO:0000313" key="5">
    <source>
        <dbReference type="EMBL" id="KAK2552310.1"/>
    </source>
</evidence>
<dbReference type="InterPro" id="IPR013320">
    <property type="entry name" value="ConA-like_dom_sf"/>
</dbReference>
<dbReference type="Pfam" id="PF13671">
    <property type="entry name" value="AAA_33"/>
    <property type="match status" value="1"/>
</dbReference>
<protein>
    <submittedName>
        <fullName evidence="5">Heterogeneous nuclear ribonucleoprotein U-like protein 1</fullName>
    </submittedName>
</protein>
<dbReference type="CDD" id="cd12884">
    <property type="entry name" value="SPRY_hnRNP"/>
    <property type="match status" value="1"/>
</dbReference>
<gene>
    <name evidence="5" type="ORF">P5673_026625</name>
</gene>
<dbReference type="PANTHER" id="PTHR12381">
    <property type="entry name" value="HETEROGENEOUS NUCLEAR RIBONUCLEOPROTEIN U FAMILY MEMBER"/>
    <property type="match status" value="1"/>
</dbReference>
<proteinExistence type="predicted"/>
<name>A0AAD9Q0W9_ACRCE</name>
<reference evidence="5" key="2">
    <citation type="journal article" date="2023" name="Science">
        <title>Genomic signatures of disease resistance in endangered staghorn corals.</title>
        <authorList>
            <person name="Vollmer S.V."/>
            <person name="Selwyn J.D."/>
            <person name="Despard B.A."/>
            <person name="Roesel C.L."/>
        </authorList>
    </citation>
    <scope>NUCLEOTIDE SEQUENCE</scope>
    <source>
        <strain evidence="5">K2</strain>
    </source>
</reference>
<dbReference type="InterPro" id="IPR035778">
    <property type="entry name" value="SPRY_hnRNP_U"/>
</dbReference>
<dbReference type="SMART" id="SM00449">
    <property type="entry name" value="SPRY"/>
    <property type="match status" value="1"/>
</dbReference>
<dbReference type="InterPro" id="IPR003034">
    <property type="entry name" value="SAP_dom"/>
</dbReference>
<feature type="compositionally biased region" description="Gly residues" evidence="3">
    <location>
        <begin position="643"/>
        <end position="661"/>
    </location>
</feature>
<reference evidence="5" key="1">
    <citation type="journal article" date="2023" name="G3 (Bethesda)">
        <title>Whole genome assembly and annotation of the endangered Caribbean coral Acropora cervicornis.</title>
        <authorList>
            <person name="Selwyn J.D."/>
            <person name="Vollmer S.V."/>
        </authorList>
    </citation>
    <scope>NUCLEOTIDE SEQUENCE</scope>
    <source>
        <strain evidence="5">K2</strain>
    </source>
</reference>
<dbReference type="Pfam" id="PF02037">
    <property type="entry name" value="SAP"/>
    <property type="match status" value="1"/>
</dbReference>
<dbReference type="GO" id="GO:1990904">
    <property type="term" value="C:ribonucleoprotein complex"/>
    <property type="evidence" value="ECO:0007669"/>
    <property type="project" value="UniProtKB-KW"/>
</dbReference>
<evidence type="ECO:0000259" key="4">
    <source>
        <dbReference type="PROSITE" id="PS50800"/>
    </source>
</evidence>
<comment type="subcellular location">
    <subcellularLocation>
        <location evidence="1">Nucleus</location>
    </subcellularLocation>
</comment>
<keyword evidence="6" id="KW-1185">Reference proteome</keyword>
<feature type="compositionally biased region" description="Acidic residues" evidence="3">
    <location>
        <begin position="91"/>
        <end position="102"/>
    </location>
</feature>
<dbReference type="EMBL" id="JARQWQ010000088">
    <property type="protein sequence ID" value="KAK2552310.1"/>
    <property type="molecule type" value="Genomic_DNA"/>
</dbReference>
<evidence type="ECO:0000313" key="6">
    <source>
        <dbReference type="Proteomes" id="UP001249851"/>
    </source>
</evidence>
<dbReference type="GO" id="GO:0000380">
    <property type="term" value="P:alternative mRNA splicing, via spliceosome"/>
    <property type="evidence" value="ECO:0007669"/>
    <property type="project" value="TreeGrafter"/>
</dbReference>
<dbReference type="GO" id="GO:0003723">
    <property type="term" value="F:RNA binding"/>
    <property type="evidence" value="ECO:0007669"/>
    <property type="project" value="TreeGrafter"/>
</dbReference>
<keyword evidence="5" id="KW-0687">Ribonucleoprotein</keyword>
<sequence>MSDLDEAGVKKLKVTELRAELQSRGLDSKGNKPVLVDRLLEAISNSTVTEANGGEVVQEVAEQPQEEAEKIEEGSPDEEIQAKSEEPAKEEGDDANQEEETTSETVESVGVASESVEAPAPEPVSQVMEEEPSEKHEEMQSETIPTPTEERIAENEENDKKTQEGEPMETSQDETATSQEATEEGKGDKTDKDKDVDDEDIEIVPDASRNESAEEETPLDDSLVVLDKYNCDLHLKVAPEGLSGKPLADEGFSYLLAGARATWGTTKGKVCFECKVTSFISVELPESEEPKNVVRVGWSTDSESLQLGEVKMSYGYDSSGKKACDAEFTEYGQSFGVDDDLESDPKTVSFTKNGEDMGVAFEFTEELSNQALFPHVLIKNAEFVVNFGSQEEPWFPAKEGYTFMQSVGEDSLVHGTRGPGNKKDCERDVGGYSKLMDKAAKCLHRLFELAPTKTRNYILDQTNVYLSAQKKKIRPFEGFIRRAIVCIPTQEELKTRTEDRKKEGIELPENAVSDMKMSFTLPKVGEFFEEVIYADQPENKAKTIVDEYIKEGRSYRSRSSSGPEPPFKRSRFDDRPRHGGGYNRNRSYEDRGGYRRGGGGGGGGGYHRFGGGRSHYGYGGSGGYRGGRGGGGYHERRDHRGGGGRGGYGGGGYGGGGGGGYRQHQSSHRQQQSPQQPRQRFQQNYGQQQYSQLPQSSSQSYSQPQQHQQQQVQQQQPQQYGSSYNQYYSYNQGYQAPTGFQQTAYAQPQQQQQQQQQQYGQTAQQTQQQGAYQNYQSYYAGYQQQTGYGSYGGSTGYQ</sequence>
<evidence type="ECO:0000256" key="3">
    <source>
        <dbReference type="SAM" id="MobiDB-lite"/>
    </source>
</evidence>
<evidence type="ECO:0000256" key="2">
    <source>
        <dbReference type="ARBA" id="ARBA00023242"/>
    </source>
</evidence>
<feature type="region of interest" description="Disordered" evidence="3">
    <location>
        <begin position="629"/>
        <end position="767"/>
    </location>
</feature>
<dbReference type="PANTHER" id="PTHR12381:SF56">
    <property type="entry name" value="B30.2_SPRY DOMAIN-CONTAINING PROTEIN-RELATED"/>
    <property type="match status" value="1"/>
</dbReference>
<keyword evidence="2" id="KW-0539">Nucleus</keyword>
<comment type="caution">
    <text evidence="5">The sequence shown here is derived from an EMBL/GenBank/DDBJ whole genome shotgun (WGS) entry which is preliminary data.</text>
</comment>
<evidence type="ECO:0000256" key="1">
    <source>
        <dbReference type="ARBA" id="ARBA00004123"/>
    </source>
</evidence>
<organism evidence="5 6">
    <name type="scientific">Acropora cervicornis</name>
    <name type="common">Staghorn coral</name>
    <dbReference type="NCBI Taxonomy" id="6130"/>
    <lineage>
        <taxon>Eukaryota</taxon>
        <taxon>Metazoa</taxon>
        <taxon>Cnidaria</taxon>
        <taxon>Anthozoa</taxon>
        <taxon>Hexacorallia</taxon>
        <taxon>Scleractinia</taxon>
        <taxon>Astrocoeniina</taxon>
        <taxon>Acroporidae</taxon>
        <taxon>Acropora</taxon>
    </lineage>
</organism>
<feature type="compositionally biased region" description="Low complexity" evidence="3">
    <location>
        <begin position="103"/>
        <end position="117"/>
    </location>
</feature>
<dbReference type="PROSITE" id="PS50800">
    <property type="entry name" value="SAP"/>
    <property type="match status" value="1"/>
</dbReference>
<dbReference type="AlphaFoldDB" id="A0AAD9Q0W9"/>